<dbReference type="SUPFAM" id="SSF53335">
    <property type="entry name" value="S-adenosyl-L-methionine-dependent methyltransferases"/>
    <property type="match status" value="1"/>
</dbReference>
<feature type="domain" description="RNA-binding S4" evidence="4">
    <location>
        <begin position="7"/>
        <end position="33"/>
    </location>
</feature>
<keyword evidence="7" id="KW-0808">Transferase</keyword>
<dbReference type="PIRSF" id="PIRSF005578">
    <property type="entry name" value="TlyA"/>
    <property type="match status" value="1"/>
</dbReference>
<proteinExistence type="inferred from homology"/>
<evidence type="ECO:0000313" key="7">
    <source>
        <dbReference type="EMBL" id="PMP61900.1"/>
    </source>
</evidence>
<dbReference type="Pfam" id="PF01479">
    <property type="entry name" value="S4"/>
    <property type="match status" value="1"/>
</dbReference>
<dbReference type="PROSITE" id="PS50889">
    <property type="entry name" value="S4"/>
    <property type="match status" value="1"/>
</dbReference>
<dbReference type="InterPro" id="IPR029063">
    <property type="entry name" value="SAM-dependent_MTases_sf"/>
</dbReference>
<keyword evidence="7" id="KW-0489">Methyltransferase</keyword>
<evidence type="ECO:0000259" key="5">
    <source>
        <dbReference type="Pfam" id="PF01728"/>
    </source>
</evidence>
<dbReference type="GO" id="GO:0008168">
    <property type="term" value="F:methyltransferase activity"/>
    <property type="evidence" value="ECO:0007669"/>
    <property type="project" value="UniProtKB-KW"/>
</dbReference>
<evidence type="ECO:0000259" key="4">
    <source>
        <dbReference type="Pfam" id="PF01479"/>
    </source>
</evidence>
<dbReference type="EMBL" id="PNIE01000073">
    <property type="protein sequence ID" value="PMP61900.1"/>
    <property type="molecule type" value="Genomic_DNA"/>
</dbReference>
<dbReference type="InterPro" id="IPR047048">
    <property type="entry name" value="TlyA"/>
</dbReference>
<dbReference type="PANTHER" id="PTHR32319:SF0">
    <property type="entry name" value="BACTERIAL HEMOLYSIN-LIKE PROTEIN"/>
    <property type="match status" value="1"/>
</dbReference>
<evidence type="ECO:0000313" key="6">
    <source>
        <dbReference type="EMBL" id="PMP60657.1"/>
    </source>
</evidence>
<organism evidence="7 8">
    <name type="scientific">Caldimicrobium thiodismutans</name>
    <dbReference type="NCBI Taxonomy" id="1653476"/>
    <lineage>
        <taxon>Bacteria</taxon>
        <taxon>Pseudomonadati</taxon>
        <taxon>Thermodesulfobacteriota</taxon>
        <taxon>Thermodesulfobacteria</taxon>
        <taxon>Thermodesulfobacteriales</taxon>
        <taxon>Thermodesulfobacteriaceae</taxon>
        <taxon>Caldimicrobium</taxon>
    </lineage>
</organism>
<dbReference type="GO" id="GO:0032259">
    <property type="term" value="P:methylation"/>
    <property type="evidence" value="ECO:0007669"/>
    <property type="project" value="UniProtKB-KW"/>
</dbReference>
<keyword evidence="1 3" id="KW-0694">RNA-binding</keyword>
<protein>
    <submittedName>
        <fullName evidence="7">TlyA family rRNA (Cytidine-2'-O)-methyltransferase</fullName>
    </submittedName>
</protein>
<evidence type="ECO:0000256" key="1">
    <source>
        <dbReference type="ARBA" id="ARBA00022884"/>
    </source>
</evidence>
<dbReference type="EMBL" id="PNIE01000101">
    <property type="protein sequence ID" value="PMP60657.1"/>
    <property type="molecule type" value="Genomic_DNA"/>
</dbReference>
<accession>A0A2N7PIM4</accession>
<dbReference type="NCBIfam" id="TIGR00478">
    <property type="entry name" value="tly"/>
    <property type="match status" value="1"/>
</dbReference>
<dbReference type="GO" id="GO:0003723">
    <property type="term" value="F:RNA binding"/>
    <property type="evidence" value="ECO:0007669"/>
    <property type="project" value="UniProtKB-KW"/>
</dbReference>
<dbReference type="CDD" id="cd00165">
    <property type="entry name" value="S4"/>
    <property type="match status" value="1"/>
</dbReference>
<evidence type="ECO:0000256" key="2">
    <source>
        <dbReference type="ARBA" id="ARBA00029460"/>
    </source>
</evidence>
<name>A0A2N7PIM4_9BACT</name>
<dbReference type="Proteomes" id="UP000235731">
    <property type="component" value="Unassembled WGS sequence"/>
</dbReference>
<feature type="domain" description="Ribosomal RNA methyltransferase FtsJ" evidence="5">
    <location>
        <begin position="66"/>
        <end position="247"/>
    </location>
</feature>
<dbReference type="CDD" id="cd02440">
    <property type="entry name" value="AdoMet_MTases"/>
    <property type="match status" value="1"/>
</dbReference>
<sequence>MKPKKIRADKLLVEKGLCESREKAQALILAGKVFFSLDGKNFIKVKKPGETLPESVKLHLEVDFPYVSRGGLKLEKALEVFEIDPKEMIALDIGASTGGFTHCLLLRGAKRVYALDVGKGQLHQKLREDKRVILMEEINARYLTPEMFPEKFDLITVDVSFISLKKILPVLPPLLKENGKVLALIKPQFELGKREVKKGIVRDPRLHFKVVQDIWEFSEKIGFKPLGVCESPILGTKGNKEFFICLEKKNML</sequence>
<dbReference type="Gene3D" id="3.10.290.10">
    <property type="entry name" value="RNA-binding S4 domain"/>
    <property type="match status" value="1"/>
</dbReference>
<dbReference type="PANTHER" id="PTHR32319">
    <property type="entry name" value="BACTERIAL HEMOLYSIN-LIKE PROTEIN"/>
    <property type="match status" value="1"/>
</dbReference>
<dbReference type="InterPro" id="IPR002877">
    <property type="entry name" value="RNA_MeTrfase_FtsJ_dom"/>
</dbReference>
<dbReference type="AlphaFoldDB" id="A0A2N7PIM4"/>
<dbReference type="SUPFAM" id="SSF55174">
    <property type="entry name" value="Alpha-L RNA-binding motif"/>
    <property type="match status" value="1"/>
</dbReference>
<evidence type="ECO:0000256" key="3">
    <source>
        <dbReference type="PROSITE-ProRule" id="PRU00182"/>
    </source>
</evidence>
<dbReference type="InterPro" id="IPR002942">
    <property type="entry name" value="S4_RNA-bd"/>
</dbReference>
<evidence type="ECO:0000313" key="8">
    <source>
        <dbReference type="Proteomes" id="UP000235731"/>
    </source>
</evidence>
<comment type="caution">
    <text evidence="7">The sequence shown here is derived from an EMBL/GenBank/DDBJ whole genome shotgun (WGS) entry which is preliminary data.</text>
</comment>
<dbReference type="Pfam" id="PF01728">
    <property type="entry name" value="FtsJ"/>
    <property type="match status" value="1"/>
</dbReference>
<dbReference type="Gene3D" id="3.40.50.150">
    <property type="entry name" value="Vaccinia Virus protein VP39"/>
    <property type="match status" value="1"/>
</dbReference>
<gene>
    <name evidence="7" type="ORF">C0197_05230</name>
    <name evidence="6" type="ORF">C0197_06610</name>
</gene>
<comment type="similarity">
    <text evidence="2">Belongs to the TlyA family.</text>
</comment>
<reference evidence="7 8" key="1">
    <citation type="submission" date="2018-01" db="EMBL/GenBank/DDBJ databases">
        <title>Metagenomic assembled genomes from two thermal pools in the Uzon Caldera, Kamchatka, Russia.</title>
        <authorList>
            <person name="Wilkins L."/>
            <person name="Ettinger C."/>
        </authorList>
    </citation>
    <scope>NUCLEOTIDE SEQUENCE [LARGE SCALE GENOMIC DNA]</scope>
    <source>
        <strain evidence="7">ZAV-15</strain>
    </source>
</reference>
<dbReference type="InterPro" id="IPR036986">
    <property type="entry name" value="S4_RNA-bd_sf"/>
</dbReference>
<dbReference type="InterPro" id="IPR004538">
    <property type="entry name" value="Hemolysin_A/TlyA"/>
</dbReference>